<gene>
    <name evidence="1" type="ORF">GGD55_006274</name>
</gene>
<dbReference type="EMBL" id="JACHBK010000021">
    <property type="protein sequence ID" value="MBB5539524.1"/>
    <property type="molecule type" value="Genomic_DNA"/>
</dbReference>
<proteinExistence type="predicted"/>
<evidence type="ECO:0000313" key="1">
    <source>
        <dbReference type="EMBL" id="MBB5539524.1"/>
    </source>
</evidence>
<reference evidence="1 2" key="1">
    <citation type="submission" date="2020-08" db="EMBL/GenBank/DDBJ databases">
        <title>Genomic Encyclopedia of Type Strains, Phase IV (KMG-V): Genome sequencing to study the core and pangenomes of soil and plant-associated prokaryotes.</title>
        <authorList>
            <person name="Whitman W."/>
        </authorList>
    </citation>
    <scope>NUCLEOTIDE SEQUENCE [LARGE SCALE GENOMIC DNA]</scope>
    <source>
        <strain evidence="1 2">SEMIA 4084</strain>
    </source>
</reference>
<comment type="caution">
    <text evidence="1">The sequence shown here is derived from an EMBL/GenBank/DDBJ whole genome shotgun (WGS) entry which is preliminary data.</text>
</comment>
<name>A0A7W8XBR2_9HYPH</name>
<accession>A0A7W8XBR2</accession>
<organism evidence="1 2">
    <name type="scientific">Rhizobium giardinii</name>
    <dbReference type="NCBI Taxonomy" id="56731"/>
    <lineage>
        <taxon>Bacteria</taxon>
        <taxon>Pseudomonadati</taxon>
        <taxon>Pseudomonadota</taxon>
        <taxon>Alphaproteobacteria</taxon>
        <taxon>Hyphomicrobiales</taxon>
        <taxon>Rhizobiaceae</taxon>
        <taxon>Rhizobium/Agrobacterium group</taxon>
        <taxon>Rhizobium</taxon>
    </lineage>
</organism>
<dbReference type="Proteomes" id="UP000585507">
    <property type="component" value="Unassembled WGS sequence"/>
</dbReference>
<keyword evidence="2" id="KW-1185">Reference proteome</keyword>
<protein>
    <submittedName>
        <fullName evidence="1">Uncharacterized protein</fullName>
    </submittedName>
</protein>
<dbReference type="AlphaFoldDB" id="A0A7W8XBR2"/>
<evidence type="ECO:0000313" key="2">
    <source>
        <dbReference type="Proteomes" id="UP000585507"/>
    </source>
</evidence>
<sequence length="46" mass="5274">MCDFTVDVAAIAGRHGFYPELVLENNRSWTSCLARVLFLWPEVQFA</sequence>